<protein>
    <recommendedName>
        <fullName evidence="3">SAM domain-containing protein</fullName>
    </recommendedName>
</protein>
<proteinExistence type="predicted"/>
<dbReference type="SUPFAM" id="SSF47769">
    <property type="entry name" value="SAM/Pointed domain"/>
    <property type="match status" value="1"/>
</dbReference>
<accession>A0A0C2CBM7</accession>
<dbReference type="AlphaFoldDB" id="A0A0C2CBM7"/>
<dbReference type="EMBL" id="KN740502">
    <property type="protein sequence ID" value="KIH53733.1"/>
    <property type="molecule type" value="Genomic_DNA"/>
</dbReference>
<feature type="non-terminal residue" evidence="1">
    <location>
        <position position="1"/>
    </location>
</feature>
<organism evidence="1 2">
    <name type="scientific">Ancylostoma duodenale</name>
    <dbReference type="NCBI Taxonomy" id="51022"/>
    <lineage>
        <taxon>Eukaryota</taxon>
        <taxon>Metazoa</taxon>
        <taxon>Ecdysozoa</taxon>
        <taxon>Nematoda</taxon>
        <taxon>Chromadorea</taxon>
        <taxon>Rhabditida</taxon>
        <taxon>Rhabditina</taxon>
        <taxon>Rhabditomorpha</taxon>
        <taxon>Strongyloidea</taxon>
        <taxon>Ancylostomatidae</taxon>
        <taxon>Ancylostomatinae</taxon>
        <taxon>Ancylostoma</taxon>
    </lineage>
</organism>
<reference evidence="1 2" key="1">
    <citation type="submission" date="2013-12" db="EMBL/GenBank/DDBJ databases">
        <title>Draft genome of the parsitic nematode Ancylostoma duodenale.</title>
        <authorList>
            <person name="Mitreva M."/>
        </authorList>
    </citation>
    <scope>NUCLEOTIDE SEQUENCE [LARGE SCALE GENOMIC DNA]</scope>
    <source>
        <strain evidence="1 2">Zhejiang</strain>
    </source>
</reference>
<dbReference type="Proteomes" id="UP000054047">
    <property type="component" value="Unassembled WGS sequence"/>
</dbReference>
<evidence type="ECO:0000313" key="2">
    <source>
        <dbReference type="Proteomes" id="UP000054047"/>
    </source>
</evidence>
<gene>
    <name evidence="1" type="ORF">ANCDUO_16128</name>
</gene>
<evidence type="ECO:0000313" key="1">
    <source>
        <dbReference type="EMBL" id="KIH53733.1"/>
    </source>
</evidence>
<dbReference type="Gene3D" id="1.10.287.2070">
    <property type="match status" value="1"/>
</dbReference>
<sequence>GVVWIAWRSRSPPPRPTNISPPAPAPKLLSLFSRCNIASCCLRCVWRDTRRIVRCPLWLCGYGQPQAICSADQAAMQLIDSLLISEEDALECCHWLRQAGFPQYAKQYQECFG</sequence>
<evidence type="ECO:0008006" key="3">
    <source>
        <dbReference type="Google" id="ProtNLM"/>
    </source>
</evidence>
<keyword evidence="2" id="KW-1185">Reference proteome</keyword>
<dbReference type="InterPro" id="IPR013761">
    <property type="entry name" value="SAM/pointed_sf"/>
</dbReference>
<name>A0A0C2CBM7_9BILA</name>